<reference evidence="3 4" key="1">
    <citation type="submission" date="2020-09" db="EMBL/GenBank/DDBJ databases">
        <title>Sphingomonas sp., a new species isolated from pork steak.</title>
        <authorList>
            <person name="Heidler von Heilborn D."/>
        </authorList>
    </citation>
    <scope>NUCLEOTIDE SEQUENCE [LARGE SCALE GENOMIC DNA]</scope>
    <source>
        <strain evidence="4">S8-3T</strain>
    </source>
</reference>
<dbReference type="InterPro" id="IPR018490">
    <property type="entry name" value="cNMP-bd_dom_sf"/>
</dbReference>
<feature type="transmembrane region" description="Helical" evidence="1">
    <location>
        <begin position="53"/>
        <end position="69"/>
    </location>
</feature>
<organism evidence="3 4">
    <name type="scientific">Sphingomonas alpina</name>
    <dbReference type="NCBI Taxonomy" id="653931"/>
    <lineage>
        <taxon>Bacteria</taxon>
        <taxon>Pseudomonadati</taxon>
        <taxon>Pseudomonadota</taxon>
        <taxon>Alphaproteobacteria</taxon>
        <taxon>Sphingomonadales</taxon>
        <taxon>Sphingomonadaceae</taxon>
        <taxon>Sphingomonas</taxon>
    </lineage>
</organism>
<keyword evidence="1" id="KW-0472">Membrane</keyword>
<evidence type="ECO:0000313" key="3">
    <source>
        <dbReference type="EMBL" id="QNQ11210.1"/>
    </source>
</evidence>
<proteinExistence type="predicted"/>
<dbReference type="Pfam" id="PF00027">
    <property type="entry name" value="cNMP_binding"/>
    <property type="match status" value="1"/>
</dbReference>
<dbReference type="Proteomes" id="UP000516148">
    <property type="component" value="Chromosome"/>
</dbReference>
<feature type="transmembrane region" description="Helical" evidence="1">
    <location>
        <begin position="6"/>
        <end position="23"/>
    </location>
</feature>
<evidence type="ECO:0000256" key="1">
    <source>
        <dbReference type="SAM" id="Phobius"/>
    </source>
</evidence>
<feature type="transmembrane region" description="Helical" evidence="1">
    <location>
        <begin position="30"/>
        <end position="47"/>
    </location>
</feature>
<name>A0A7H0LNF7_9SPHN</name>
<keyword evidence="1" id="KW-0812">Transmembrane</keyword>
<dbReference type="SUPFAM" id="SSF51206">
    <property type="entry name" value="cAMP-binding domain-like"/>
    <property type="match status" value="1"/>
</dbReference>
<dbReference type="EMBL" id="CP061038">
    <property type="protein sequence ID" value="QNQ11210.1"/>
    <property type="molecule type" value="Genomic_DNA"/>
</dbReference>
<evidence type="ECO:0000259" key="2">
    <source>
        <dbReference type="PROSITE" id="PS50042"/>
    </source>
</evidence>
<keyword evidence="4" id="KW-1185">Reference proteome</keyword>
<accession>A0A7H0LNF7</accession>
<dbReference type="RefSeq" id="WP_187763494.1">
    <property type="nucleotide sequence ID" value="NZ_CP061038.1"/>
</dbReference>
<dbReference type="CDD" id="cd00038">
    <property type="entry name" value="CAP_ED"/>
    <property type="match status" value="1"/>
</dbReference>
<feature type="domain" description="Cyclic nucleotide-binding" evidence="2">
    <location>
        <begin position="115"/>
        <end position="206"/>
    </location>
</feature>
<gene>
    <name evidence="3" type="ORF">H3Z74_08695</name>
</gene>
<evidence type="ECO:0000313" key="4">
    <source>
        <dbReference type="Proteomes" id="UP000516148"/>
    </source>
</evidence>
<dbReference type="SMART" id="SM00100">
    <property type="entry name" value="cNMP"/>
    <property type="match status" value="1"/>
</dbReference>
<dbReference type="KEGG" id="spap:H3Z74_08695"/>
<dbReference type="InterPro" id="IPR000595">
    <property type="entry name" value="cNMP-bd_dom"/>
</dbReference>
<sequence length="221" mass="23800">MFSTAGLVLQLSYALLVAAMLSGKPRLMRLLIALAAILILLRAALLVHDGAAIVWMAILLTAWLLKLWGDRRENAATTLFDEREEAMRSGCLNDLPRGAARLFIDQGLWLEGATGEILTNEGQTVDHIYFLASGEARASSGGRTVGMCRPGDLIGEATVLSGGAATATVTLVSPATFWCASTADVRQFLDDHDSLRITIERSFSNALREKLRAANRLIATS</sequence>
<dbReference type="AlphaFoldDB" id="A0A7H0LNF7"/>
<dbReference type="PROSITE" id="PS50042">
    <property type="entry name" value="CNMP_BINDING_3"/>
    <property type="match status" value="1"/>
</dbReference>
<dbReference type="Gene3D" id="2.60.120.10">
    <property type="entry name" value="Jelly Rolls"/>
    <property type="match status" value="1"/>
</dbReference>
<protein>
    <submittedName>
        <fullName evidence="3">Cyclic nucleotide-binding domain-containing protein</fullName>
    </submittedName>
</protein>
<keyword evidence="1" id="KW-1133">Transmembrane helix</keyword>
<dbReference type="InterPro" id="IPR014710">
    <property type="entry name" value="RmlC-like_jellyroll"/>
</dbReference>